<comment type="caution">
    <text evidence="4">The sequence shown here is derived from an EMBL/GenBank/DDBJ whole genome shotgun (WGS) entry which is preliminary data.</text>
</comment>
<dbReference type="InterPro" id="IPR012677">
    <property type="entry name" value="Nucleotide-bd_a/b_plait_sf"/>
</dbReference>
<feature type="compositionally biased region" description="Basic residues" evidence="2">
    <location>
        <begin position="19"/>
        <end position="75"/>
    </location>
</feature>
<name>A0AAD9JUK0_9ANNE</name>
<dbReference type="Proteomes" id="UP001208570">
    <property type="component" value="Unassembled WGS sequence"/>
</dbReference>
<gene>
    <name evidence="4" type="ORF">LSH36_153g02036</name>
</gene>
<protein>
    <recommendedName>
        <fullName evidence="3">RRM domain-containing protein</fullName>
    </recommendedName>
</protein>
<feature type="compositionally biased region" description="Basic residues" evidence="2">
    <location>
        <begin position="82"/>
        <end position="105"/>
    </location>
</feature>
<dbReference type="EMBL" id="JAODUP010000153">
    <property type="protein sequence ID" value="KAK2159436.1"/>
    <property type="molecule type" value="Genomic_DNA"/>
</dbReference>
<sequence>MSDRENGTKDSDDDSPVVSKRRSRSSRSRSRSRSRKRYSRSRSRSGSRGRKYYSRSRSRSPYYKRRRSRYSRSRSRSYSPYSRHRSSSYRSRYHSRSRSPMSNRRRHLCSRFGKLQEDPKVSRCVGVFGLSLYTQERDLREVFGRYGPLEEVQVVYDHQTGRSRGFAFLYFRNLEDAMEVSKLQAIPIPIFFQTWLFPFSLKIPKLLPTSLFK</sequence>
<dbReference type="CDD" id="cd12363">
    <property type="entry name" value="RRM_TRA2"/>
    <property type="match status" value="1"/>
</dbReference>
<evidence type="ECO:0000259" key="3">
    <source>
        <dbReference type="PROSITE" id="PS50102"/>
    </source>
</evidence>
<feature type="domain" description="RRM" evidence="3">
    <location>
        <begin position="123"/>
        <end position="180"/>
    </location>
</feature>
<dbReference type="InterPro" id="IPR035979">
    <property type="entry name" value="RBD_domain_sf"/>
</dbReference>
<dbReference type="InterPro" id="IPR000504">
    <property type="entry name" value="RRM_dom"/>
</dbReference>
<feature type="region of interest" description="Disordered" evidence="2">
    <location>
        <begin position="1"/>
        <end position="105"/>
    </location>
</feature>
<accession>A0AAD9JUK0</accession>
<keyword evidence="5" id="KW-1185">Reference proteome</keyword>
<dbReference type="GO" id="GO:0003723">
    <property type="term" value="F:RNA binding"/>
    <property type="evidence" value="ECO:0007669"/>
    <property type="project" value="UniProtKB-UniRule"/>
</dbReference>
<dbReference type="Pfam" id="PF00076">
    <property type="entry name" value="RRM_1"/>
    <property type="match status" value="1"/>
</dbReference>
<evidence type="ECO:0000256" key="1">
    <source>
        <dbReference type="PROSITE-ProRule" id="PRU00176"/>
    </source>
</evidence>
<dbReference type="Gene3D" id="3.30.70.330">
    <property type="match status" value="1"/>
</dbReference>
<proteinExistence type="predicted"/>
<dbReference type="SMART" id="SM00360">
    <property type="entry name" value="RRM"/>
    <property type="match status" value="1"/>
</dbReference>
<dbReference type="PROSITE" id="PS50102">
    <property type="entry name" value="RRM"/>
    <property type="match status" value="1"/>
</dbReference>
<dbReference type="PANTHER" id="PTHR48034">
    <property type="entry name" value="TRANSFORMER-2 SEX-DETERMINING PROTEIN-RELATED"/>
    <property type="match status" value="1"/>
</dbReference>
<keyword evidence="1" id="KW-0694">RNA-binding</keyword>
<evidence type="ECO:0000313" key="4">
    <source>
        <dbReference type="EMBL" id="KAK2159436.1"/>
    </source>
</evidence>
<feature type="compositionally biased region" description="Basic and acidic residues" evidence="2">
    <location>
        <begin position="1"/>
        <end position="10"/>
    </location>
</feature>
<reference evidence="4" key="1">
    <citation type="journal article" date="2023" name="Mol. Biol. Evol.">
        <title>Third-Generation Sequencing Reveals the Adaptive Role of the Epigenome in Three Deep-Sea Polychaetes.</title>
        <authorList>
            <person name="Perez M."/>
            <person name="Aroh O."/>
            <person name="Sun Y."/>
            <person name="Lan Y."/>
            <person name="Juniper S.K."/>
            <person name="Young C.R."/>
            <person name="Angers B."/>
            <person name="Qian P.Y."/>
        </authorList>
    </citation>
    <scope>NUCLEOTIDE SEQUENCE</scope>
    <source>
        <strain evidence="4">P08H-3</strain>
    </source>
</reference>
<dbReference type="InterPro" id="IPR050441">
    <property type="entry name" value="RBM"/>
</dbReference>
<organism evidence="4 5">
    <name type="scientific">Paralvinella palmiformis</name>
    <dbReference type="NCBI Taxonomy" id="53620"/>
    <lineage>
        <taxon>Eukaryota</taxon>
        <taxon>Metazoa</taxon>
        <taxon>Spiralia</taxon>
        <taxon>Lophotrochozoa</taxon>
        <taxon>Annelida</taxon>
        <taxon>Polychaeta</taxon>
        <taxon>Sedentaria</taxon>
        <taxon>Canalipalpata</taxon>
        <taxon>Terebellida</taxon>
        <taxon>Terebelliformia</taxon>
        <taxon>Alvinellidae</taxon>
        <taxon>Paralvinella</taxon>
    </lineage>
</organism>
<evidence type="ECO:0000256" key="2">
    <source>
        <dbReference type="SAM" id="MobiDB-lite"/>
    </source>
</evidence>
<dbReference type="SUPFAM" id="SSF54928">
    <property type="entry name" value="RNA-binding domain, RBD"/>
    <property type="match status" value="1"/>
</dbReference>
<evidence type="ECO:0000313" key="5">
    <source>
        <dbReference type="Proteomes" id="UP001208570"/>
    </source>
</evidence>
<dbReference type="AlphaFoldDB" id="A0AAD9JUK0"/>